<dbReference type="AlphaFoldDB" id="A0A1N7SBR5"/>
<sequence length="59" mass="6812">MIRRPPELGFVLFATIHAPQDTFTDEHYLRIMTRDSEVASELDGDRAVNHSLTKRESCH</sequence>
<accession>A0A1N7SBR5</accession>
<proteinExistence type="predicted"/>
<evidence type="ECO:0000313" key="1">
    <source>
        <dbReference type="EMBL" id="SIT44819.1"/>
    </source>
</evidence>
<protein>
    <submittedName>
        <fullName evidence="1">Uncharacterized protein</fullName>
    </submittedName>
</protein>
<organism evidence="1 2">
    <name type="scientific">Paraburkholderia ribeironis</name>
    <dbReference type="NCBI Taxonomy" id="1247936"/>
    <lineage>
        <taxon>Bacteria</taxon>
        <taxon>Pseudomonadati</taxon>
        <taxon>Pseudomonadota</taxon>
        <taxon>Betaproteobacteria</taxon>
        <taxon>Burkholderiales</taxon>
        <taxon>Burkholderiaceae</taxon>
        <taxon>Paraburkholderia</taxon>
    </lineage>
</organism>
<dbReference type="STRING" id="1247936.BN2475_490058"/>
<gene>
    <name evidence="1" type="ORF">BN2475_490058</name>
</gene>
<evidence type="ECO:0000313" key="2">
    <source>
        <dbReference type="Proteomes" id="UP000187012"/>
    </source>
</evidence>
<keyword evidence="2" id="KW-1185">Reference proteome</keyword>
<reference evidence="1 2" key="1">
    <citation type="submission" date="2016-12" db="EMBL/GenBank/DDBJ databases">
        <authorList>
            <person name="Song W.-J."/>
            <person name="Kurnit D.M."/>
        </authorList>
    </citation>
    <scope>NUCLEOTIDE SEQUENCE [LARGE SCALE GENOMIC DNA]</scope>
    <source>
        <strain evidence="1 2">STM7296</strain>
    </source>
</reference>
<name>A0A1N7SBR5_9BURK</name>
<dbReference type="EMBL" id="CYGX02000049">
    <property type="protein sequence ID" value="SIT44819.1"/>
    <property type="molecule type" value="Genomic_DNA"/>
</dbReference>
<dbReference type="Proteomes" id="UP000187012">
    <property type="component" value="Unassembled WGS sequence"/>
</dbReference>